<dbReference type="AlphaFoldDB" id="A0A1B1YIY3"/>
<dbReference type="InterPro" id="IPR025699">
    <property type="entry name" value="ABC2_memb-like"/>
</dbReference>
<feature type="transmembrane region" description="Helical" evidence="1">
    <location>
        <begin position="110"/>
        <end position="133"/>
    </location>
</feature>
<feature type="transmembrane region" description="Helical" evidence="1">
    <location>
        <begin position="171"/>
        <end position="196"/>
    </location>
</feature>
<proteinExistence type="predicted"/>
<keyword evidence="1" id="KW-1133">Transmembrane helix</keyword>
<accession>A0A1B1YIY3</accession>
<protein>
    <recommendedName>
        <fullName evidence="4">ABC-2 transporter permease</fullName>
    </recommendedName>
</protein>
<evidence type="ECO:0000256" key="1">
    <source>
        <dbReference type="SAM" id="Phobius"/>
    </source>
</evidence>
<dbReference type="Proteomes" id="UP000092931">
    <property type="component" value="Chromosome"/>
</dbReference>
<keyword evidence="1" id="KW-0472">Membrane</keyword>
<gene>
    <name evidence="2" type="ORF">CSTERLE_03705</name>
</gene>
<evidence type="ECO:0000313" key="2">
    <source>
        <dbReference type="EMBL" id="ANX00750.1"/>
    </source>
</evidence>
<feature type="transmembrane region" description="Helical" evidence="1">
    <location>
        <begin position="78"/>
        <end position="98"/>
    </location>
</feature>
<feature type="transmembrane region" description="Helical" evidence="1">
    <location>
        <begin position="38"/>
        <end position="57"/>
    </location>
</feature>
<evidence type="ECO:0000313" key="3">
    <source>
        <dbReference type="Proteomes" id="UP000092931"/>
    </source>
</evidence>
<reference evidence="2 3" key="1">
    <citation type="submission" date="2016-02" db="EMBL/GenBank/DDBJ databases">
        <title>Comparison of Clostridium stercorarium subspecies using comparative genomics and transcriptomics.</title>
        <authorList>
            <person name="Schellenberg J."/>
            <person name="Thallinger G."/>
            <person name="Levin D.B."/>
            <person name="Zhang X."/>
            <person name="Alvare G."/>
            <person name="Fristensky B."/>
            <person name="Sparling R."/>
        </authorList>
    </citation>
    <scope>NUCLEOTIDE SEQUENCE [LARGE SCALE GENOMIC DNA]</scope>
    <source>
        <strain evidence="2 3">DSM 9219</strain>
    </source>
</reference>
<dbReference type="RefSeq" id="WP_065820613.1">
    <property type="nucleotide sequence ID" value="NZ_CP014673.1"/>
</dbReference>
<dbReference type="EMBL" id="CP014673">
    <property type="protein sequence ID" value="ANX00750.1"/>
    <property type="molecule type" value="Genomic_DNA"/>
</dbReference>
<evidence type="ECO:0008006" key="4">
    <source>
        <dbReference type="Google" id="ProtNLM"/>
    </source>
</evidence>
<feature type="transmembrane region" description="Helical" evidence="1">
    <location>
        <begin position="140"/>
        <end position="159"/>
    </location>
</feature>
<organism evidence="2 3">
    <name type="scientific">Thermoclostridium stercorarium subsp. leptospartum DSM 9219</name>
    <dbReference type="NCBI Taxonomy" id="1346611"/>
    <lineage>
        <taxon>Bacteria</taxon>
        <taxon>Bacillati</taxon>
        <taxon>Bacillota</taxon>
        <taxon>Clostridia</taxon>
        <taxon>Eubacteriales</taxon>
        <taxon>Oscillospiraceae</taxon>
        <taxon>Thermoclostridium</taxon>
    </lineage>
</organism>
<dbReference type="Pfam" id="PF13346">
    <property type="entry name" value="ABC2_membrane_5"/>
    <property type="match status" value="1"/>
</dbReference>
<sequence length="201" mass="22210">MKGLILKDLYNLKKQNKIILILVIFYLIISLTSNDPSFFGGILTFLMVMLVINSIAYDEKSKWESYALTMPVSRSDLVLSKYILGVLLLLVAFAANFVFRLATGANLAETLAVCVVTLLTGLFAVLLILPFLFKFGVEKGRYIIILIFFILTMLVTALGKTGFKLSDEFLSLLPVLSILVIILAGVISVAASLAIYKNKEM</sequence>
<feature type="transmembrane region" description="Helical" evidence="1">
    <location>
        <begin position="16"/>
        <end position="32"/>
    </location>
</feature>
<keyword evidence="1" id="KW-0812">Transmembrane</keyword>
<name>A0A1B1YIY3_THEST</name>